<dbReference type="GO" id="GO:0004135">
    <property type="term" value="F:amylo-alpha-1,6-glucosidase activity"/>
    <property type="evidence" value="ECO:0007669"/>
    <property type="project" value="InterPro"/>
</dbReference>
<dbReference type="Pfam" id="PF18390">
    <property type="entry name" value="GlgX_C"/>
    <property type="match status" value="1"/>
</dbReference>
<evidence type="ECO:0000313" key="6">
    <source>
        <dbReference type="Proteomes" id="UP000242642"/>
    </source>
</evidence>
<evidence type="ECO:0000256" key="3">
    <source>
        <dbReference type="ARBA" id="ARBA00023295"/>
    </source>
</evidence>
<comment type="similarity">
    <text evidence="1">Belongs to the glycosyl hydrolase 13 family.</text>
</comment>
<dbReference type="SMART" id="SM00642">
    <property type="entry name" value="Aamy"/>
    <property type="match status" value="1"/>
</dbReference>
<dbReference type="InterPro" id="IPR013780">
    <property type="entry name" value="Glyco_hydro_b"/>
</dbReference>
<keyword evidence="3" id="KW-0326">Glycosidase</keyword>
<dbReference type="GO" id="GO:0005980">
    <property type="term" value="P:glycogen catabolic process"/>
    <property type="evidence" value="ECO:0007669"/>
    <property type="project" value="InterPro"/>
</dbReference>
<dbReference type="STRING" id="1123402.SAMN02583745_01697"/>
<dbReference type="Gene3D" id="3.20.20.80">
    <property type="entry name" value="Glycosidases"/>
    <property type="match status" value="1"/>
</dbReference>
<dbReference type="NCBIfam" id="TIGR02100">
    <property type="entry name" value="glgX_debranch"/>
    <property type="match status" value="1"/>
</dbReference>
<reference evidence="6" key="1">
    <citation type="submission" date="2016-10" db="EMBL/GenBank/DDBJ databases">
        <authorList>
            <person name="Varghese N."/>
            <person name="Submissions S."/>
        </authorList>
    </citation>
    <scope>NUCLEOTIDE SEQUENCE [LARGE SCALE GENOMIC DNA]</scope>
    <source>
        <strain evidence="6">DSM 18579</strain>
    </source>
</reference>
<dbReference type="CDD" id="cd11326">
    <property type="entry name" value="AmyAc_Glg_debranch"/>
    <property type="match status" value="1"/>
</dbReference>
<dbReference type="InterPro" id="IPR044505">
    <property type="entry name" value="GlgX_Isoamylase_N_E_set"/>
</dbReference>
<dbReference type="InterPro" id="IPR040784">
    <property type="entry name" value="GlgX_C"/>
</dbReference>
<keyword evidence="6" id="KW-1185">Reference proteome</keyword>
<proteinExistence type="inferred from homology"/>
<dbReference type="SUPFAM" id="SSF51445">
    <property type="entry name" value="(Trans)glycosidases"/>
    <property type="match status" value="1"/>
</dbReference>
<dbReference type="Gene3D" id="2.60.40.10">
    <property type="entry name" value="Immunoglobulins"/>
    <property type="match status" value="1"/>
</dbReference>
<feature type="domain" description="Glycosyl hydrolase family 13 catalytic" evidence="4">
    <location>
        <begin position="161"/>
        <end position="569"/>
    </location>
</feature>
<evidence type="ECO:0000313" key="5">
    <source>
        <dbReference type="EMBL" id="SET21021.1"/>
    </source>
</evidence>
<dbReference type="InterPro" id="IPR006047">
    <property type="entry name" value="GH13_cat_dom"/>
</dbReference>
<dbReference type="EMBL" id="FOHV01000011">
    <property type="protein sequence ID" value="SET21021.1"/>
    <property type="molecule type" value="Genomic_DNA"/>
</dbReference>
<evidence type="ECO:0000256" key="2">
    <source>
        <dbReference type="ARBA" id="ARBA00022801"/>
    </source>
</evidence>
<name>A0A1I0CNF6_9GAMM</name>
<dbReference type="InterPro" id="IPR011837">
    <property type="entry name" value="Glycogen_debranch_GlgX"/>
</dbReference>
<sequence>MTIGSKYLLTEGSPVKLGATVDKNGINFAIYSASAEHIELCFFDDNECEIRLAMPGKTGNIWHGYLSLDSCKLAKPGLRYGYRAFGPFNPARGERFNSQKLLLDPYSLKIDSTPKNHTSHYGGNAKPNHYNSAPYMAKSIVSAPLNYQFKAPKPNHPWHKTVIYEAHAKGLTKMHPDIPEAIRGSYAGLVHPVMLEHYQSLGISAIELLPIAHHSDEPRLQSIGLSNYWGYNSIAHSALEPSYASGFQGMSPEEEFCYAVDKLHESGIEVILDVVYNHTAELDADGPTFSFRGLDNQNAYWLLDNGDYDNMTGCGNATNLQHEGMLNYVLHSLRHWILEYGVDGFRFDLATLLGRTPAFDKNARLLVAMINDPVISKVKLISEPWDVGLGGYQVGQFPDPFADWNDKYRDTIRQFWLYHPITLGDFAQAFAGSRQLFASRESPFASINFITAHDGFTLEDCVAYNNKHNFANGEENRDGTNNNFSNNHGAEGITNDDTILANRAITKQSLLFTLLLSQGTPMILAGDEIHNSQSGNNNAYCLDNETSWLDWSSSTSSLSAWIKKLITIRHQIPALTENQWWQDGKNQVNWLNADATSLSLDEWQSTTYPILQIKLSEKWLLIFNRSHQAQNLILPKGKWQFVISSDELFNMSSFNMQTVTIERGVYLFKQ</sequence>
<evidence type="ECO:0000256" key="1">
    <source>
        <dbReference type="ARBA" id="ARBA00008061"/>
    </source>
</evidence>
<keyword evidence="2" id="KW-0378">Hydrolase</keyword>
<dbReference type="CDD" id="cd02856">
    <property type="entry name" value="E_set_GDE_Isoamylase_N"/>
    <property type="match status" value="1"/>
</dbReference>
<dbReference type="InterPro" id="IPR004193">
    <property type="entry name" value="Glyco_hydro_13_N"/>
</dbReference>
<dbReference type="Pfam" id="PF02922">
    <property type="entry name" value="CBM_48"/>
    <property type="match status" value="1"/>
</dbReference>
<gene>
    <name evidence="5" type="ORF">SAMN02583745_01697</name>
</gene>
<dbReference type="Gene3D" id="2.60.40.1180">
    <property type="entry name" value="Golgi alpha-mannosidase II"/>
    <property type="match status" value="1"/>
</dbReference>
<dbReference type="AlphaFoldDB" id="A0A1I0CNF6"/>
<protein>
    <submittedName>
        <fullName evidence="5">Glycogen operon protein</fullName>
    </submittedName>
</protein>
<dbReference type="PANTHER" id="PTHR43002">
    <property type="entry name" value="GLYCOGEN DEBRANCHING ENZYME"/>
    <property type="match status" value="1"/>
</dbReference>
<evidence type="ECO:0000259" key="4">
    <source>
        <dbReference type="SMART" id="SM00642"/>
    </source>
</evidence>
<accession>A0A1I0CNF6</accession>
<organism evidence="5 6">
    <name type="scientific">Thorsellia anophelis DSM 18579</name>
    <dbReference type="NCBI Taxonomy" id="1123402"/>
    <lineage>
        <taxon>Bacteria</taxon>
        <taxon>Pseudomonadati</taxon>
        <taxon>Pseudomonadota</taxon>
        <taxon>Gammaproteobacteria</taxon>
        <taxon>Enterobacterales</taxon>
        <taxon>Thorselliaceae</taxon>
        <taxon>Thorsellia</taxon>
    </lineage>
</organism>
<dbReference type="SUPFAM" id="SSF81296">
    <property type="entry name" value="E set domains"/>
    <property type="match status" value="1"/>
</dbReference>
<dbReference type="InterPro" id="IPR017853">
    <property type="entry name" value="GH"/>
</dbReference>
<dbReference type="OrthoDB" id="3236218at2"/>
<dbReference type="Proteomes" id="UP000242642">
    <property type="component" value="Unassembled WGS sequence"/>
</dbReference>
<dbReference type="RefSeq" id="WP_093319667.1">
    <property type="nucleotide sequence ID" value="NZ_FOHV01000011.1"/>
</dbReference>
<dbReference type="InterPro" id="IPR014756">
    <property type="entry name" value="Ig_E-set"/>
</dbReference>
<dbReference type="SUPFAM" id="SSF51011">
    <property type="entry name" value="Glycosyl hydrolase domain"/>
    <property type="match status" value="1"/>
</dbReference>
<dbReference type="InterPro" id="IPR013783">
    <property type="entry name" value="Ig-like_fold"/>
</dbReference>